<dbReference type="Proteomes" id="UP000228496">
    <property type="component" value="Unassembled WGS sequence"/>
</dbReference>
<evidence type="ECO:0000256" key="6">
    <source>
        <dbReference type="ARBA" id="ARBA00035136"/>
    </source>
</evidence>
<dbReference type="AlphaFoldDB" id="A0A2J0Q7Y3"/>
<comment type="caution">
    <text evidence="9">The sequence shown here is derived from an EMBL/GenBank/DDBJ whole genome shotgun (WGS) entry which is preliminary data.</text>
</comment>
<reference evidence="9 10" key="1">
    <citation type="submission" date="2017-09" db="EMBL/GenBank/DDBJ databases">
        <title>Depth-based differentiation of microbial function through sediment-hosted aquifers and enrichment of novel symbionts in the deep terrestrial subsurface.</title>
        <authorList>
            <person name="Probst A.J."/>
            <person name="Ladd B."/>
            <person name="Jarett J.K."/>
            <person name="Geller-Mcgrath D.E."/>
            <person name="Sieber C.M."/>
            <person name="Emerson J.B."/>
            <person name="Anantharaman K."/>
            <person name="Thomas B.C."/>
            <person name="Malmstrom R."/>
            <person name="Stieglmeier M."/>
            <person name="Klingl A."/>
            <person name="Woyke T."/>
            <person name="Ryan C.M."/>
            <person name="Banfield J.F."/>
        </authorList>
    </citation>
    <scope>NUCLEOTIDE SEQUENCE [LARGE SCALE GENOMIC DNA]</scope>
    <source>
        <strain evidence="9">CG10_big_fil_rev_8_21_14_0_10_36_16</strain>
    </source>
</reference>
<dbReference type="InterPro" id="IPR036510">
    <property type="entry name" value="Ribosomal_bS20_sf"/>
</dbReference>
<keyword evidence="3 7" id="KW-0694">RNA-binding</keyword>
<sequence length="91" mass="10466">MANTKAAKKALRQSLKKKKMNVRRKTAFRSAIKEFKKAITDQDFNKAKELLPQVYKKLDKAAKNNTIKKNTASRRKSRLTQAMNKVATKTQ</sequence>
<feature type="region of interest" description="Disordered" evidence="8">
    <location>
        <begin position="1"/>
        <end position="22"/>
    </location>
</feature>
<accession>A0A2J0Q7Y3</accession>
<dbReference type="Pfam" id="PF01649">
    <property type="entry name" value="Ribosomal_S20p"/>
    <property type="match status" value="1"/>
</dbReference>
<keyword evidence="2 7" id="KW-0699">rRNA-binding</keyword>
<evidence type="ECO:0000256" key="8">
    <source>
        <dbReference type="SAM" id="MobiDB-lite"/>
    </source>
</evidence>
<evidence type="ECO:0000256" key="4">
    <source>
        <dbReference type="ARBA" id="ARBA00022980"/>
    </source>
</evidence>
<comment type="similarity">
    <text evidence="1 7">Belongs to the bacterial ribosomal protein bS20 family.</text>
</comment>
<proteinExistence type="inferred from homology"/>
<dbReference type="GO" id="GO:0070181">
    <property type="term" value="F:small ribosomal subunit rRNA binding"/>
    <property type="evidence" value="ECO:0007669"/>
    <property type="project" value="TreeGrafter"/>
</dbReference>
<organism evidence="9 10">
    <name type="scientific">Candidatus Yanofskybacteria bacterium CG10_big_fil_rev_8_21_14_0_10_36_16</name>
    <dbReference type="NCBI Taxonomy" id="1975096"/>
    <lineage>
        <taxon>Bacteria</taxon>
        <taxon>Candidatus Yanofskyibacteriota</taxon>
    </lineage>
</organism>
<keyword evidence="5 7" id="KW-0687">Ribonucleoprotein</keyword>
<dbReference type="HAMAP" id="MF_00500">
    <property type="entry name" value="Ribosomal_bS20"/>
    <property type="match status" value="1"/>
</dbReference>
<evidence type="ECO:0000313" key="10">
    <source>
        <dbReference type="Proteomes" id="UP000228496"/>
    </source>
</evidence>
<evidence type="ECO:0000313" key="9">
    <source>
        <dbReference type="EMBL" id="PJE51192.1"/>
    </source>
</evidence>
<dbReference type="GO" id="GO:0015935">
    <property type="term" value="C:small ribosomal subunit"/>
    <property type="evidence" value="ECO:0007669"/>
    <property type="project" value="TreeGrafter"/>
</dbReference>
<evidence type="ECO:0000256" key="1">
    <source>
        <dbReference type="ARBA" id="ARBA00007634"/>
    </source>
</evidence>
<evidence type="ECO:0000256" key="2">
    <source>
        <dbReference type="ARBA" id="ARBA00022730"/>
    </source>
</evidence>
<dbReference type="SUPFAM" id="SSF46992">
    <property type="entry name" value="Ribosomal protein S20"/>
    <property type="match status" value="1"/>
</dbReference>
<dbReference type="GO" id="GO:0005829">
    <property type="term" value="C:cytosol"/>
    <property type="evidence" value="ECO:0007669"/>
    <property type="project" value="TreeGrafter"/>
</dbReference>
<dbReference type="PANTHER" id="PTHR33398:SF1">
    <property type="entry name" value="SMALL RIBOSOMAL SUBUNIT PROTEIN BS20C"/>
    <property type="match status" value="1"/>
</dbReference>
<dbReference type="GO" id="GO:0003735">
    <property type="term" value="F:structural constituent of ribosome"/>
    <property type="evidence" value="ECO:0007669"/>
    <property type="project" value="InterPro"/>
</dbReference>
<evidence type="ECO:0000256" key="3">
    <source>
        <dbReference type="ARBA" id="ARBA00022884"/>
    </source>
</evidence>
<dbReference type="Gene3D" id="1.20.58.110">
    <property type="entry name" value="Ribosomal protein S20"/>
    <property type="match status" value="1"/>
</dbReference>
<comment type="function">
    <text evidence="7">Binds directly to 16S ribosomal RNA.</text>
</comment>
<name>A0A2J0Q7Y3_9BACT</name>
<feature type="compositionally biased region" description="Polar residues" evidence="8">
    <location>
        <begin position="79"/>
        <end position="91"/>
    </location>
</feature>
<dbReference type="EMBL" id="PCXQ01000004">
    <property type="protein sequence ID" value="PJE51192.1"/>
    <property type="molecule type" value="Genomic_DNA"/>
</dbReference>
<keyword evidence="4 7" id="KW-0689">Ribosomal protein</keyword>
<dbReference type="InterPro" id="IPR002583">
    <property type="entry name" value="Ribosomal_bS20"/>
</dbReference>
<feature type="region of interest" description="Disordered" evidence="8">
    <location>
        <begin position="65"/>
        <end position="91"/>
    </location>
</feature>
<protein>
    <recommendedName>
        <fullName evidence="6 7">Small ribosomal subunit protein bS20</fullName>
    </recommendedName>
</protein>
<evidence type="ECO:0000256" key="7">
    <source>
        <dbReference type="HAMAP-Rule" id="MF_00500"/>
    </source>
</evidence>
<gene>
    <name evidence="7 9" type="primary">rpsT</name>
    <name evidence="9" type="ORF">COV29_01455</name>
</gene>
<dbReference type="PANTHER" id="PTHR33398">
    <property type="entry name" value="30S RIBOSOMAL PROTEIN S20"/>
    <property type="match status" value="1"/>
</dbReference>
<evidence type="ECO:0000256" key="5">
    <source>
        <dbReference type="ARBA" id="ARBA00023274"/>
    </source>
</evidence>
<dbReference type="NCBIfam" id="TIGR00029">
    <property type="entry name" value="S20"/>
    <property type="match status" value="1"/>
</dbReference>
<dbReference type="GO" id="GO:0006412">
    <property type="term" value="P:translation"/>
    <property type="evidence" value="ECO:0007669"/>
    <property type="project" value="UniProtKB-UniRule"/>
</dbReference>